<dbReference type="Proteomes" id="UP000715781">
    <property type="component" value="Unassembled WGS sequence"/>
</dbReference>
<comment type="caution">
    <text evidence="3">The sequence shown here is derived from an EMBL/GenBank/DDBJ whole genome shotgun (WGS) entry which is preliminary data.</text>
</comment>
<accession>A0A951UFE3</accession>
<dbReference type="EMBL" id="JAHHHN010000003">
    <property type="protein sequence ID" value="MBW4561046.1"/>
    <property type="molecule type" value="Genomic_DNA"/>
</dbReference>
<feature type="coiled-coil region" evidence="1">
    <location>
        <begin position="134"/>
        <end position="204"/>
    </location>
</feature>
<gene>
    <name evidence="3" type="ORF">KME32_07765</name>
</gene>
<feature type="region of interest" description="Disordered" evidence="2">
    <location>
        <begin position="1"/>
        <end position="53"/>
    </location>
</feature>
<evidence type="ECO:0000313" key="3">
    <source>
        <dbReference type="EMBL" id="MBW4561046.1"/>
    </source>
</evidence>
<evidence type="ECO:0000256" key="1">
    <source>
        <dbReference type="SAM" id="Coils"/>
    </source>
</evidence>
<evidence type="ECO:0000313" key="4">
    <source>
        <dbReference type="Proteomes" id="UP000715781"/>
    </source>
</evidence>
<sequence>MSHRSSPSSLLKTAVRESARTQRQAEIERKRSIRKQERALKDKQKQSKQNYLEQRSADVDDINEEIADWVNELQMILEHTLRREDTISFEDLRIRETFPPMQVPKKLSVATVVPQFYQPKSPPDWAMRLLPFIKQQYINAQKKAELNYQLARQEYEELESIRQANLQQLRADYERDKHSFILEMQKQNAEIDELEAAYQDGEASAVAIYNEMVLERSEYPSLSEFKYLCYTSQDRVAFTQQFQVVYIPELKQLVIDYELPTSKIIPTIAEVKYDHSKDEIQGVTRKTTEIEAIYQDIVAAITLRTIREVFEADHARHLKEVVFNGLIKLANIAKGQYLQPYLISVQVSNDRFRSLDFNKIDKQACLHNWGAIISSNLLEIQPIKPMVDINLVNTSFIEPEEISSEINSITQISLI</sequence>
<keyword evidence="1" id="KW-0175">Coiled coil</keyword>
<protein>
    <recommendedName>
        <fullName evidence="5">Restriction endonuclease</fullName>
    </recommendedName>
</protein>
<name>A0A951UFE3_9NOST</name>
<organism evidence="3 4">
    <name type="scientific">Mojavia pulchra JT2-VF2</name>
    <dbReference type="NCBI Taxonomy" id="287848"/>
    <lineage>
        <taxon>Bacteria</taxon>
        <taxon>Bacillati</taxon>
        <taxon>Cyanobacteriota</taxon>
        <taxon>Cyanophyceae</taxon>
        <taxon>Nostocales</taxon>
        <taxon>Nostocaceae</taxon>
    </lineage>
</organism>
<evidence type="ECO:0008006" key="5">
    <source>
        <dbReference type="Google" id="ProtNLM"/>
    </source>
</evidence>
<reference evidence="3" key="1">
    <citation type="submission" date="2021-05" db="EMBL/GenBank/DDBJ databases">
        <authorList>
            <person name="Pietrasiak N."/>
            <person name="Ward R."/>
            <person name="Stajich J.E."/>
            <person name="Kurbessoian T."/>
        </authorList>
    </citation>
    <scope>NUCLEOTIDE SEQUENCE</scope>
    <source>
        <strain evidence="3">JT2-VF2</strain>
    </source>
</reference>
<evidence type="ECO:0000256" key="2">
    <source>
        <dbReference type="SAM" id="MobiDB-lite"/>
    </source>
</evidence>
<feature type="compositionally biased region" description="Basic and acidic residues" evidence="2">
    <location>
        <begin position="14"/>
        <end position="45"/>
    </location>
</feature>
<proteinExistence type="predicted"/>
<dbReference type="AlphaFoldDB" id="A0A951UFE3"/>
<feature type="compositionally biased region" description="Polar residues" evidence="2">
    <location>
        <begin position="1"/>
        <end position="11"/>
    </location>
</feature>
<reference evidence="3" key="2">
    <citation type="journal article" date="2022" name="Microbiol. Resour. Announc.">
        <title>Metagenome Sequencing to Explore Phylogenomics of Terrestrial Cyanobacteria.</title>
        <authorList>
            <person name="Ward R.D."/>
            <person name="Stajich J.E."/>
            <person name="Johansen J.R."/>
            <person name="Huntemann M."/>
            <person name="Clum A."/>
            <person name="Foster B."/>
            <person name="Foster B."/>
            <person name="Roux S."/>
            <person name="Palaniappan K."/>
            <person name="Varghese N."/>
            <person name="Mukherjee S."/>
            <person name="Reddy T.B.K."/>
            <person name="Daum C."/>
            <person name="Copeland A."/>
            <person name="Chen I.A."/>
            <person name="Ivanova N.N."/>
            <person name="Kyrpides N.C."/>
            <person name="Shapiro N."/>
            <person name="Eloe-Fadrosh E.A."/>
            <person name="Pietrasiak N."/>
        </authorList>
    </citation>
    <scope>NUCLEOTIDE SEQUENCE</scope>
    <source>
        <strain evidence="3">JT2-VF2</strain>
    </source>
</reference>